<sequence length="260" mass="30687">MLTYSDVQNYFKRLRKARFPCSYFVVGEYGGTKGRSHWHALIFWHGPVPEHKLRTAKYMQPHWHHGFSFWDDVGPASVRYVCKYVQKDLDDAEAQGHLSMSKKPPLGARYFADRAQRYVDQGLAPQNLFYAHPEAVGKDGKPLKFMLRARSAELFLEEYIRRWRGYPPRGFQGPPCPVRGWHYPSSELVEEFEDKGYRDRYFSEAEFDEMFRNEVAEGRELWRKREIIETEQEADELAGMLRTQRLADYVTRMQPGFLAE</sequence>
<evidence type="ECO:0000313" key="2">
    <source>
        <dbReference type="EMBL" id="TRL41905.1"/>
    </source>
</evidence>
<evidence type="ECO:0000313" key="3">
    <source>
        <dbReference type="Proteomes" id="UP000316801"/>
    </source>
</evidence>
<feature type="domain" description="Replication-associated protein ORF2/G2P" evidence="1">
    <location>
        <begin position="5"/>
        <end position="88"/>
    </location>
</feature>
<keyword evidence="3" id="KW-1185">Reference proteome</keyword>
<dbReference type="Pfam" id="PF23343">
    <property type="entry name" value="REP_ORF2-G2P"/>
    <property type="match status" value="1"/>
</dbReference>
<accession>A0A549TGK2</accession>
<reference evidence="2 3" key="1">
    <citation type="submission" date="2019-07" db="EMBL/GenBank/DDBJ databases">
        <title>Ln-dependent methylotrophs.</title>
        <authorList>
            <person name="Tani A."/>
        </authorList>
    </citation>
    <scope>NUCLEOTIDE SEQUENCE [LARGE SCALE GENOMIC DNA]</scope>
    <source>
        <strain evidence="2 3">SM12</strain>
    </source>
</reference>
<gene>
    <name evidence="2" type="ORF">FNA46_03290</name>
</gene>
<dbReference type="Proteomes" id="UP000316801">
    <property type="component" value="Unassembled WGS sequence"/>
</dbReference>
<organism evidence="2 3">
    <name type="scientific">Rhizobium straminoryzae</name>
    <dbReference type="NCBI Taxonomy" id="1387186"/>
    <lineage>
        <taxon>Bacteria</taxon>
        <taxon>Pseudomonadati</taxon>
        <taxon>Pseudomonadota</taxon>
        <taxon>Alphaproteobacteria</taxon>
        <taxon>Hyphomicrobiales</taxon>
        <taxon>Rhizobiaceae</taxon>
        <taxon>Rhizobium/Agrobacterium group</taxon>
        <taxon>Rhizobium</taxon>
    </lineage>
</organism>
<dbReference type="EMBL" id="VJMG01000008">
    <property type="protein sequence ID" value="TRL41905.1"/>
    <property type="molecule type" value="Genomic_DNA"/>
</dbReference>
<name>A0A549TGK2_9HYPH</name>
<dbReference type="AlphaFoldDB" id="A0A549TGK2"/>
<comment type="caution">
    <text evidence="2">The sequence shown here is derived from an EMBL/GenBank/DDBJ whole genome shotgun (WGS) entry which is preliminary data.</text>
</comment>
<dbReference type="InterPro" id="IPR056906">
    <property type="entry name" value="ORF2/G2P_dom"/>
</dbReference>
<evidence type="ECO:0000259" key="1">
    <source>
        <dbReference type="Pfam" id="PF23343"/>
    </source>
</evidence>
<proteinExistence type="predicted"/>
<protein>
    <recommendedName>
        <fullName evidence="1">Replication-associated protein ORF2/G2P domain-containing protein</fullName>
    </recommendedName>
</protein>